<evidence type="ECO:0000313" key="3">
    <source>
        <dbReference type="Proteomes" id="UP001056384"/>
    </source>
</evidence>
<dbReference type="GO" id="GO:0006355">
    <property type="term" value="P:regulation of DNA-templated transcription"/>
    <property type="evidence" value="ECO:0007669"/>
    <property type="project" value="InterPro"/>
</dbReference>
<organism evidence="2 3">
    <name type="scientific">Septoria linicola</name>
    <dbReference type="NCBI Taxonomy" id="215465"/>
    <lineage>
        <taxon>Eukaryota</taxon>
        <taxon>Fungi</taxon>
        <taxon>Dikarya</taxon>
        <taxon>Ascomycota</taxon>
        <taxon>Pezizomycotina</taxon>
        <taxon>Dothideomycetes</taxon>
        <taxon>Dothideomycetidae</taxon>
        <taxon>Mycosphaerellales</taxon>
        <taxon>Mycosphaerellaceae</taxon>
        <taxon>Septoria</taxon>
    </lineage>
</organism>
<gene>
    <name evidence="2" type="ORF">Slin15195_G085510</name>
</gene>
<evidence type="ECO:0000256" key="1">
    <source>
        <dbReference type="SAM" id="MobiDB-lite"/>
    </source>
</evidence>
<feature type="region of interest" description="Disordered" evidence="1">
    <location>
        <begin position="261"/>
        <end position="281"/>
    </location>
</feature>
<keyword evidence="3" id="KW-1185">Reference proteome</keyword>
<sequence>MAEFAAAASIIALVATGTKLAIATFDFASTIGSAGKELQHIAAEVSDICSVLKQLQVVLSHAHFRPSVEALASVTRIVKQCQEVFGEIDEIVNGLRGSNNEELFPTPDFTNKIKWTFKRSKVLVLRTTLEACKSTLSVMLMTMLLAERVSQGGIREAVSVADEHDAAMCQSLVIAQQCAVERLEQYEDEVEKEEETAKLLPGVTSNNRANVAHRRRSRGRLVRMFTGLSVVTDLPVASQPSIQLPTRSERASIWLDSILAAPDDTSGPHPGRRQKRISSAGTATAPLQLLKKWTDQGGHAEGISEATQVTARLASTAEGMWRDSAFSFSDGKKEAEVVVSNVQRVGTDLISPKTGRVQSIGFHKVLGHDSAIEVAEACVSGHHADDTYDVVLQSMLLETGIASKGNDMTLCIYFGGKARVLRAKDKPMALLAQYEEMEMEPRLVVKQKHNT</sequence>
<protein>
    <submittedName>
        <fullName evidence="2">C2H2 finger domain transcription factor CON7</fullName>
    </submittedName>
</protein>
<dbReference type="AlphaFoldDB" id="A0A9Q9EM75"/>
<proteinExistence type="predicted"/>
<dbReference type="PANTHER" id="PTHR36167:SF4">
    <property type="entry name" value="FUNGAL N-TERMINAL DOMAIN-CONTAINING PROTEIN"/>
    <property type="match status" value="1"/>
</dbReference>
<reference evidence="2" key="1">
    <citation type="submission" date="2022-06" db="EMBL/GenBank/DDBJ databases">
        <title>Complete genome sequences of two strains of the flax pathogen Septoria linicola.</title>
        <authorList>
            <person name="Lapalu N."/>
            <person name="Simon A."/>
            <person name="Demenou B."/>
            <person name="Paumier D."/>
            <person name="Guillot M.-P."/>
            <person name="Gout L."/>
            <person name="Valade R."/>
        </authorList>
    </citation>
    <scope>NUCLEOTIDE SEQUENCE</scope>
    <source>
        <strain evidence="2">SE15195</strain>
    </source>
</reference>
<accession>A0A9Q9EM75</accession>
<dbReference type="Proteomes" id="UP001056384">
    <property type="component" value="Chromosome 7"/>
</dbReference>
<dbReference type="EMBL" id="CP099424">
    <property type="protein sequence ID" value="USW55232.1"/>
    <property type="molecule type" value="Genomic_DNA"/>
</dbReference>
<name>A0A9Q9EM75_9PEZI</name>
<dbReference type="InterPro" id="IPR039327">
    <property type="entry name" value="CON7-like"/>
</dbReference>
<dbReference type="PANTHER" id="PTHR36167">
    <property type="entry name" value="C2H2 FINGER DOMAIN TRANSCRIPTION FACTOR (EUROFUNG)-RELATED"/>
    <property type="match status" value="1"/>
</dbReference>
<evidence type="ECO:0000313" key="2">
    <source>
        <dbReference type="EMBL" id="USW55232.1"/>
    </source>
</evidence>